<accession>A0A645ADH3</accession>
<dbReference type="Gene3D" id="3.30.460.80">
    <property type="entry name" value="NADH:ubiquinone oxidoreductase, 30kDa subunit"/>
    <property type="match status" value="1"/>
</dbReference>
<proteinExistence type="inferred from homology"/>
<dbReference type="GO" id="GO:0016491">
    <property type="term" value="F:oxidoreductase activity"/>
    <property type="evidence" value="ECO:0007669"/>
    <property type="project" value="UniProtKB-KW"/>
</dbReference>
<dbReference type="EMBL" id="VSSQ01013107">
    <property type="protein sequence ID" value="MPM50748.1"/>
    <property type="molecule type" value="Genomic_DNA"/>
</dbReference>
<organism evidence="3">
    <name type="scientific">bioreactor metagenome</name>
    <dbReference type="NCBI Taxonomy" id="1076179"/>
    <lineage>
        <taxon>unclassified sequences</taxon>
        <taxon>metagenomes</taxon>
        <taxon>ecological metagenomes</taxon>
    </lineage>
</organism>
<dbReference type="PANTHER" id="PTHR10884">
    <property type="entry name" value="NADH DEHYDROGENASE UBIQUINONE IRON-SULFUR PROTEIN 3"/>
    <property type="match status" value="1"/>
</dbReference>
<dbReference type="EC" id="1.6.5.11" evidence="3"/>
<dbReference type="Pfam" id="PF00329">
    <property type="entry name" value="Complex1_30kDa"/>
    <property type="match status" value="1"/>
</dbReference>
<keyword evidence="3" id="KW-0560">Oxidoreductase</keyword>
<dbReference type="AlphaFoldDB" id="A0A645ADH3"/>
<name>A0A645ADH3_9ZZZZ</name>
<dbReference type="SUPFAM" id="SSF143243">
    <property type="entry name" value="Nqo5-like"/>
    <property type="match status" value="1"/>
</dbReference>
<dbReference type="InterPro" id="IPR037232">
    <property type="entry name" value="NADH_quin_OxRdtase_su_C/D-like"/>
</dbReference>
<sequence length="176" mass="20715">MFNSIFKDLSLRFKTGETRFQRENLAFINIDKLHLLPALQWLKVTHGYRHLVLLTAVDYIEQGQFQLTYILHNPETKSDVGLRVLIDRENASMESAHLIWPTISTYQRELKEMFGIDFPGSPRVDEPFILEGWEGLPPYRRDFDTKEFANSFYHQRGGRGTNDPAEYMKEKLYPNE</sequence>
<gene>
    <name evidence="3" type="primary">ndhJ_12</name>
    <name evidence="3" type="ORF">SDC9_97491</name>
</gene>
<evidence type="ECO:0000256" key="1">
    <source>
        <dbReference type="ARBA" id="ARBA00007569"/>
    </source>
</evidence>
<reference evidence="3" key="1">
    <citation type="submission" date="2019-08" db="EMBL/GenBank/DDBJ databases">
        <authorList>
            <person name="Kucharzyk K."/>
            <person name="Murdoch R.W."/>
            <person name="Higgins S."/>
            <person name="Loffler F."/>
        </authorList>
    </citation>
    <scope>NUCLEOTIDE SEQUENCE</scope>
</reference>
<comment type="similarity">
    <text evidence="1">Belongs to the complex I 30 kDa subunit family.</text>
</comment>
<dbReference type="GO" id="GO:0008137">
    <property type="term" value="F:NADH dehydrogenase (ubiquinone) activity"/>
    <property type="evidence" value="ECO:0007669"/>
    <property type="project" value="InterPro"/>
</dbReference>
<feature type="domain" description="NADH:ubiquinone oxidoreductase 30kDa subunit" evidence="2">
    <location>
        <begin position="29"/>
        <end position="147"/>
    </location>
</feature>
<dbReference type="InterPro" id="IPR001268">
    <property type="entry name" value="NADH_UbQ_OxRdtase_30kDa_su"/>
</dbReference>
<dbReference type="PANTHER" id="PTHR10884:SF14">
    <property type="entry name" value="NADH DEHYDROGENASE [UBIQUINONE] IRON-SULFUR PROTEIN 3, MITOCHONDRIAL"/>
    <property type="match status" value="1"/>
</dbReference>
<evidence type="ECO:0000313" key="3">
    <source>
        <dbReference type="EMBL" id="MPM50748.1"/>
    </source>
</evidence>
<protein>
    <submittedName>
        <fullName evidence="3">NAD(P)H-quinone oxidoreductase subunit J, chloroplastic</fullName>
        <ecNumber evidence="3">1.6.5.11</ecNumber>
    </submittedName>
</protein>
<evidence type="ECO:0000259" key="2">
    <source>
        <dbReference type="Pfam" id="PF00329"/>
    </source>
</evidence>
<comment type="caution">
    <text evidence="3">The sequence shown here is derived from an EMBL/GenBank/DDBJ whole genome shotgun (WGS) entry which is preliminary data.</text>
</comment>